<evidence type="ECO:0000256" key="2">
    <source>
        <dbReference type="ARBA" id="ARBA00022692"/>
    </source>
</evidence>
<evidence type="ECO:0000256" key="1">
    <source>
        <dbReference type="ARBA" id="ARBA00022679"/>
    </source>
</evidence>
<evidence type="ECO:0000256" key="7">
    <source>
        <dbReference type="SAM" id="Phobius"/>
    </source>
</evidence>
<evidence type="ECO:0000313" key="8">
    <source>
        <dbReference type="EMBL" id="KAF9452458.1"/>
    </source>
</evidence>
<evidence type="ECO:0000256" key="3">
    <source>
        <dbReference type="ARBA" id="ARBA00022989"/>
    </source>
</evidence>
<keyword evidence="5 7" id="KW-0472">Membrane</keyword>
<accession>A0A9P5XKC3</accession>
<evidence type="ECO:0000256" key="5">
    <source>
        <dbReference type="ARBA" id="ARBA00023136"/>
    </source>
</evidence>
<comment type="caution">
    <text evidence="8">The sequence shown here is derived from an EMBL/GenBank/DDBJ whole genome shotgun (WGS) entry which is preliminary data.</text>
</comment>
<evidence type="ECO:0000256" key="6">
    <source>
        <dbReference type="ARBA" id="ARBA00023315"/>
    </source>
</evidence>
<keyword evidence="1" id="KW-0808">Transferase</keyword>
<dbReference type="GO" id="GO:0016746">
    <property type="term" value="F:acyltransferase activity"/>
    <property type="evidence" value="ECO:0007669"/>
    <property type="project" value="UniProtKB-KW"/>
</dbReference>
<keyword evidence="6" id="KW-0012">Acyltransferase</keyword>
<evidence type="ECO:0008006" key="10">
    <source>
        <dbReference type="Google" id="ProtNLM"/>
    </source>
</evidence>
<feature type="transmembrane region" description="Helical" evidence="7">
    <location>
        <begin position="80"/>
        <end position="98"/>
    </location>
</feature>
<dbReference type="PANTHER" id="PTHR23063">
    <property type="entry name" value="PHOSPHOLIPID ACYLTRANSFERASE"/>
    <property type="match status" value="1"/>
</dbReference>
<sequence length="385" mass="42612">MEKFSAYRDPGTGIQPFLTPLPPASPSDPLQTIAHALGYVFGPFRTLLVATTICLYILLVEVFCLAFVPIQPLYRVLTRLFSFIFGKLTLWLLGIYTISVESVTRKRTARNARQSEPWNPSTGDIIISNWVSWIEILWLAVRCNPVFVLPVPETIPRFESVAHASAPVTKRPGRATGTGSANIQSPQKHSAVPVVPIKGFRQVSLLQMICLTGRLPPYFKDTTGARSLEEIRKSTRRPVAVFPECTTSNGRGLLRFANVFNSEVPVKGYQVFIMCVRYDPPTAYTPTLACPAAYPGPVFLNPISYIFRITRSLAPHAISIRLLAPSESPGSQLFIASDYVKGTPGEDQLAEASANLIAQIGRLKRTGMGWEDKASFFYYQNLKLG</sequence>
<evidence type="ECO:0000256" key="4">
    <source>
        <dbReference type="ARBA" id="ARBA00023098"/>
    </source>
</evidence>
<protein>
    <recommendedName>
        <fullName evidence="10">Phospholipid/glycerol acyltransferase domain-containing protein</fullName>
    </recommendedName>
</protein>
<reference evidence="8" key="1">
    <citation type="submission" date="2020-11" db="EMBL/GenBank/DDBJ databases">
        <authorList>
            <consortium name="DOE Joint Genome Institute"/>
            <person name="Ahrendt S."/>
            <person name="Riley R."/>
            <person name="Andreopoulos W."/>
            <person name="Labutti K."/>
            <person name="Pangilinan J."/>
            <person name="Ruiz-Duenas F.J."/>
            <person name="Barrasa J.M."/>
            <person name="Sanchez-Garcia M."/>
            <person name="Camarero S."/>
            <person name="Miyauchi S."/>
            <person name="Serrano A."/>
            <person name="Linde D."/>
            <person name="Babiker R."/>
            <person name="Drula E."/>
            <person name="Ayuso-Fernandez I."/>
            <person name="Pacheco R."/>
            <person name="Padilla G."/>
            <person name="Ferreira P."/>
            <person name="Barriuso J."/>
            <person name="Kellner H."/>
            <person name="Castanera R."/>
            <person name="Alfaro M."/>
            <person name="Ramirez L."/>
            <person name="Pisabarro A.G."/>
            <person name="Kuo A."/>
            <person name="Tritt A."/>
            <person name="Lipzen A."/>
            <person name="He G."/>
            <person name="Yan M."/>
            <person name="Ng V."/>
            <person name="Cullen D."/>
            <person name="Martin F."/>
            <person name="Rosso M.-N."/>
            <person name="Henrissat B."/>
            <person name="Hibbett D."/>
            <person name="Martinez A.T."/>
            <person name="Grigoriev I.V."/>
        </authorList>
    </citation>
    <scope>NUCLEOTIDE SEQUENCE</scope>
    <source>
        <strain evidence="8">MF-IS2</strain>
    </source>
</reference>
<keyword evidence="2 7" id="KW-0812">Transmembrane</keyword>
<proteinExistence type="predicted"/>
<keyword evidence="3 7" id="KW-1133">Transmembrane helix</keyword>
<dbReference type="EMBL" id="MU151071">
    <property type="protein sequence ID" value="KAF9452458.1"/>
    <property type="molecule type" value="Genomic_DNA"/>
</dbReference>
<organism evidence="8 9">
    <name type="scientific">Macrolepiota fuliginosa MF-IS2</name>
    <dbReference type="NCBI Taxonomy" id="1400762"/>
    <lineage>
        <taxon>Eukaryota</taxon>
        <taxon>Fungi</taxon>
        <taxon>Dikarya</taxon>
        <taxon>Basidiomycota</taxon>
        <taxon>Agaricomycotina</taxon>
        <taxon>Agaricomycetes</taxon>
        <taxon>Agaricomycetidae</taxon>
        <taxon>Agaricales</taxon>
        <taxon>Agaricineae</taxon>
        <taxon>Agaricaceae</taxon>
        <taxon>Macrolepiota</taxon>
    </lineage>
</organism>
<keyword evidence="9" id="KW-1185">Reference proteome</keyword>
<dbReference type="AlphaFoldDB" id="A0A9P5XKC3"/>
<dbReference type="GO" id="GO:0006629">
    <property type="term" value="P:lipid metabolic process"/>
    <property type="evidence" value="ECO:0007669"/>
    <property type="project" value="UniProtKB-KW"/>
</dbReference>
<keyword evidence="4" id="KW-0443">Lipid metabolism</keyword>
<evidence type="ECO:0000313" key="9">
    <source>
        <dbReference type="Proteomes" id="UP000807342"/>
    </source>
</evidence>
<feature type="transmembrane region" description="Helical" evidence="7">
    <location>
        <begin position="47"/>
        <end position="68"/>
    </location>
</feature>
<dbReference type="OrthoDB" id="272512at2759"/>
<name>A0A9P5XKC3_9AGAR</name>
<dbReference type="Proteomes" id="UP000807342">
    <property type="component" value="Unassembled WGS sequence"/>
</dbReference>
<dbReference type="PANTHER" id="PTHR23063:SF60">
    <property type="entry name" value="LYSOPHOSPHATIDIC ACID:OLEOYL-COA ACYLTRANSFERASE 1"/>
    <property type="match status" value="1"/>
</dbReference>
<gene>
    <name evidence="8" type="ORF">P691DRAFT_721878</name>
</gene>